<evidence type="ECO:0000313" key="1">
    <source>
        <dbReference type="EMBL" id="MFB9629534.1"/>
    </source>
</evidence>
<keyword evidence="2" id="KW-1185">Reference proteome</keyword>
<comment type="caution">
    <text evidence="1">The sequence shown here is derived from an EMBL/GenBank/DDBJ whole genome shotgun (WGS) entry which is preliminary data.</text>
</comment>
<accession>A0ABV5SCX0</accession>
<name>A0ABV5SCX0_9ACTN</name>
<dbReference type="Proteomes" id="UP001589532">
    <property type="component" value="Unassembled WGS sequence"/>
</dbReference>
<gene>
    <name evidence="1" type="ORF">ACFFSA_41220</name>
</gene>
<reference evidence="1 2" key="1">
    <citation type="submission" date="2024-09" db="EMBL/GenBank/DDBJ databases">
        <authorList>
            <person name="Sun Q."/>
            <person name="Mori K."/>
        </authorList>
    </citation>
    <scope>NUCLEOTIDE SEQUENCE [LARGE SCALE GENOMIC DNA]</scope>
    <source>
        <strain evidence="1 2">JCM 3143</strain>
    </source>
</reference>
<dbReference type="RefSeq" id="WP_344987263.1">
    <property type="nucleotide sequence ID" value="NZ_BAAAXV010000001.1"/>
</dbReference>
<sequence length="45" mass="4810">MSKKGLSGDHPAIGVRGLVKVYGESWVPGWHPLLACTAIHAVRVD</sequence>
<organism evidence="1 2">
    <name type="scientific">Nonomuraea helvata</name>
    <dbReference type="NCBI Taxonomy" id="37484"/>
    <lineage>
        <taxon>Bacteria</taxon>
        <taxon>Bacillati</taxon>
        <taxon>Actinomycetota</taxon>
        <taxon>Actinomycetes</taxon>
        <taxon>Streptosporangiales</taxon>
        <taxon>Streptosporangiaceae</taxon>
        <taxon>Nonomuraea</taxon>
    </lineage>
</organism>
<proteinExistence type="predicted"/>
<protein>
    <submittedName>
        <fullName evidence="1">Uncharacterized protein</fullName>
    </submittedName>
</protein>
<evidence type="ECO:0000313" key="2">
    <source>
        <dbReference type="Proteomes" id="UP001589532"/>
    </source>
</evidence>
<dbReference type="EMBL" id="JBHMBW010000060">
    <property type="protein sequence ID" value="MFB9629534.1"/>
    <property type="molecule type" value="Genomic_DNA"/>
</dbReference>